<feature type="transmembrane region" description="Helical" evidence="10">
    <location>
        <begin position="6"/>
        <end position="22"/>
    </location>
</feature>
<dbReference type="InterPro" id="IPR006312">
    <property type="entry name" value="TatA/E"/>
</dbReference>
<evidence type="ECO:0000256" key="4">
    <source>
        <dbReference type="ARBA" id="ARBA00022519"/>
    </source>
</evidence>
<comment type="subcellular location">
    <subcellularLocation>
        <location evidence="1 10">Cell membrane</location>
        <topology evidence="1 10">Single-pass membrane protein</topology>
    </subcellularLocation>
</comment>
<evidence type="ECO:0000256" key="10">
    <source>
        <dbReference type="HAMAP-Rule" id="MF_00236"/>
    </source>
</evidence>
<dbReference type="Gene3D" id="1.20.5.3310">
    <property type="match status" value="1"/>
</dbReference>
<keyword evidence="6 10" id="KW-0653">Protein transport</keyword>
<keyword evidence="8 10" id="KW-0811">Translocation</keyword>
<dbReference type="HAMAP" id="MF_00236">
    <property type="entry name" value="TatA_E"/>
    <property type="match status" value="1"/>
</dbReference>
<accession>A0ABV7FA18</accession>
<dbReference type="EMBL" id="JBHRTP010000082">
    <property type="protein sequence ID" value="MFC3110607.1"/>
    <property type="molecule type" value="Genomic_DNA"/>
</dbReference>
<evidence type="ECO:0000256" key="7">
    <source>
        <dbReference type="ARBA" id="ARBA00022989"/>
    </source>
</evidence>
<evidence type="ECO:0000256" key="8">
    <source>
        <dbReference type="ARBA" id="ARBA00023010"/>
    </source>
</evidence>
<evidence type="ECO:0000256" key="6">
    <source>
        <dbReference type="ARBA" id="ARBA00022927"/>
    </source>
</evidence>
<reference evidence="13" key="1">
    <citation type="journal article" date="2019" name="Int. J. Syst. Evol. Microbiol.">
        <title>The Global Catalogue of Microorganisms (GCM) 10K type strain sequencing project: providing services to taxonomists for standard genome sequencing and annotation.</title>
        <authorList>
            <consortium name="The Broad Institute Genomics Platform"/>
            <consortium name="The Broad Institute Genome Sequencing Center for Infectious Disease"/>
            <person name="Wu L."/>
            <person name="Ma J."/>
        </authorList>
    </citation>
    <scope>NUCLEOTIDE SEQUENCE [LARGE SCALE GENOMIC DNA]</scope>
    <source>
        <strain evidence="13">KCTC 42986</strain>
    </source>
</reference>
<dbReference type="NCBIfam" id="TIGR01411">
    <property type="entry name" value="tatAE"/>
    <property type="match status" value="1"/>
</dbReference>
<organism evidence="12 13">
    <name type="scientific">Undibacterium arcticum</name>
    <dbReference type="NCBI Taxonomy" id="1762892"/>
    <lineage>
        <taxon>Bacteria</taxon>
        <taxon>Pseudomonadati</taxon>
        <taxon>Pseudomonadota</taxon>
        <taxon>Betaproteobacteria</taxon>
        <taxon>Burkholderiales</taxon>
        <taxon>Oxalobacteraceae</taxon>
        <taxon>Undibacterium</taxon>
    </lineage>
</organism>
<keyword evidence="9 10" id="KW-0472">Membrane</keyword>
<evidence type="ECO:0000313" key="13">
    <source>
        <dbReference type="Proteomes" id="UP001595530"/>
    </source>
</evidence>
<evidence type="ECO:0000256" key="1">
    <source>
        <dbReference type="ARBA" id="ARBA00004162"/>
    </source>
</evidence>
<feature type="compositionally biased region" description="Basic and acidic residues" evidence="11">
    <location>
        <begin position="57"/>
        <end position="69"/>
    </location>
</feature>
<dbReference type="Pfam" id="PF02416">
    <property type="entry name" value="TatA_B_E"/>
    <property type="match status" value="1"/>
</dbReference>
<dbReference type="RefSeq" id="WP_390327288.1">
    <property type="nucleotide sequence ID" value="NZ_JBHRTP010000082.1"/>
</dbReference>
<keyword evidence="13" id="KW-1185">Reference proteome</keyword>
<keyword evidence="3 10" id="KW-1003">Cell membrane</keyword>
<keyword evidence="5 10" id="KW-0812">Transmembrane</keyword>
<dbReference type="Proteomes" id="UP001595530">
    <property type="component" value="Unassembled WGS sequence"/>
</dbReference>
<sequence length="69" mass="7471">MGSFSIWHWLIVLVIVMLVFGTKKIGNIGSDLGKAVKGFKDGVKGEDEKTAQPADKTTIDVDAKEKNGH</sequence>
<keyword evidence="2 10" id="KW-0813">Transport</keyword>
<evidence type="ECO:0000256" key="3">
    <source>
        <dbReference type="ARBA" id="ARBA00022475"/>
    </source>
</evidence>
<keyword evidence="7 10" id="KW-1133">Transmembrane helix</keyword>
<evidence type="ECO:0000256" key="2">
    <source>
        <dbReference type="ARBA" id="ARBA00022448"/>
    </source>
</evidence>
<comment type="similarity">
    <text evidence="10">Belongs to the TatA/E family.</text>
</comment>
<evidence type="ECO:0000256" key="9">
    <source>
        <dbReference type="ARBA" id="ARBA00023136"/>
    </source>
</evidence>
<proteinExistence type="inferred from homology"/>
<comment type="function">
    <text evidence="10">Part of the twin-arginine translocation (Tat) system that transports large folded proteins containing a characteristic twin-arginine motif in their signal peptide across membranes. TatA could form the protein-conducting channel of the Tat system.</text>
</comment>
<feature type="region of interest" description="Disordered" evidence="11">
    <location>
        <begin position="45"/>
        <end position="69"/>
    </location>
</feature>
<keyword evidence="4" id="KW-0997">Cell inner membrane</keyword>
<dbReference type="PANTHER" id="PTHR42982">
    <property type="entry name" value="SEC-INDEPENDENT PROTEIN TRANSLOCASE PROTEIN TATA"/>
    <property type="match status" value="1"/>
</dbReference>
<dbReference type="InterPro" id="IPR003369">
    <property type="entry name" value="TatA/B/E"/>
</dbReference>
<dbReference type="NCBIfam" id="NF002813">
    <property type="entry name" value="PRK02958.1"/>
    <property type="match status" value="1"/>
</dbReference>
<evidence type="ECO:0000313" key="12">
    <source>
        <dbReference type="EMBL" id="MFC3110607.1"/>
    </source>
</evidence>
<comment type="subunit">
    <text evidence="10">The Tat system comprises two distinct complexes: a TatABC complex, containing multiple copies of TatA, TatB and TatC subunits, and a separate TatA complex, containing only TatA subunits. Substrates initially bind to the TatABC complex, which probably triggers association of the separate TatA complex to form the active translocon.</text>
</comment>
<evidence type="ECO:0000256" key="5">
    <source>
        <dbReference type="ARBA" id="ARBA00022692"/>
    </source>
</evidence>
<dbReference type="PANTHER" id="PTHR42982:SF1">
    <property type="entry name" value="SEC-INDEPENDENT PROTEIN TRANSLOCASE PROTEIN TATA"/>
    <property type="match status" value="1"/>
</dbReference>
<protein>
    <recommendedName>
        <fullName evidence="10">Sec-independent protein translocase protein TatA</fullName>
    </recommendedName>
</protein>
<evidence type="ECO:0000256" key="11">
    <source>
        <dbReference type="SAM" id="MobiDB-lite"/>
    </source>
</evidence>
<gene>
    <name evidence="10 12" type="primary">tatA</name>
    <name evidence="12" type="ORF">ACFOFO_22050</name>
</gene>
<comment type="caution">
    <text evidence="12">The sequence shown here is derived from an EMBL/GenBank/DDBJ whole genome shotgun (WGS) entry which is preliminary data.</text>
</comment>
<name>A0ABV7FA18_9BURK</name>